<evidence type="ECO:0000256" key="1">
    <source>
        <dbReference type="SAM" id="MobiDB-lite"/>
    </source>
</evidence>
<gene>
    <name evidence="3" type="ORF">GCM10017600_74800</name>
</gene>
<reference evidence="3" key="1">
    <citation type="journal article" date="2014" name="Int. J. Syst. Evol. Microbiol.">
        <title>Complete genome sequence of Corynebacterium casei LMG S-19264T (=DSM 44701T), isolated from a smear-ripened cheese.</title>
        <authorList>
            <consortium name="US DOE Joint Genome Institute (JGI-PGF)"/>
            <person name="Walter F."/>
            <person name="Albersmeier A."/>
            <person name="Kalinowski J."/>
            <person name="Ruckert C."/>
        </authorList>
    </citation>
    <scope>NUCLEOTIDE SEQUENCE</scope>
    <source>
        <strain evidence="3">VKM Ac-2007</strain>
    </source>
</reference>
<protein>
    <recommendedName>
        <fullName evidence="2">Transglycosylase SLT domain-containing protein</fullName>
    </recommendedName>
</protein>
<feature type="region of interest" description="Disordered" evidence="1">
    <location>
        <begin position="254"/>
        <end position="278"/>
    </location>
</feature>
<organism evidence="3 4">
    <name type="scientific">Streptosporangium carneum</name>
    <dbReference type="NCBI Taxonomy" id="47481"/>
    <lineage>
        <taxon>Bacteria</taxon>
        <taxon>Bacillati</taxon>
        <taxon>Actinomycetota</taxon>
        <taxon>Actinomycetes</taxon>
        <taxon>Streptosporangiales</taxon>
        <taxon>Streptosporangiaceae</taxon>
        <taxon>Streptosporangium</taxon>
    </lineage>
</organism>
<evidence type="ECO:0000313" key="4">
    <source>
        <dbReference type="Proteomes" id="UP001143474"/>
    </source>
</evidence>
<dbReference type="PANTHER" id="PTHR30163:SF8">
    <property type="entry name" value="LYTIC MUREIN TRANSGLYCOSYLASE"/>
    <property type="match status" value="1"/>
</dbReference>
<feature type="region of interest" description="Disordered" evidence="1">
    <location>
        <begin position="56"/>
        <end position="82"/>
    </location>
</feature>
<sequence>MFVALLAVTALAVVGGAVFLVLRPAASSTAALSDSGPPGSELAVRDLARLAPRADLAGTTPSPAAPTPTPVSTGGPGVTLTPPRLFVVSQSTLPERTKEDISRLKHVQKVDSFDGGAVKVSGAGLNLLAVDPARFRTWAPKAVAGHPRVWEALTRGELVADSSAVRRLGLVLGAQYQVDAGPRLRVAASASFGLPGVDGLVGVETGRRLGLLPGVALLVNGPEKAVPALSAGVRGLLGSGAQVIVVGGRAGSAAKGPTTATGTKTGTGVGTTTGSTGRATVGRPGSYLELYRKSAAVCPGLSWTVLAAIGQVESSHGRNNGPSSAGALGPMQFMPATWKAYGVDGDGDGVSNIWSPYDAVPSAANYLCANGAAQGGKKLEKAVWFYNHSWAYVSKVLSVAQGYARAYP</sequence>
<dbReference type="PANTHER" id="PTHR30163">
    <property type="entry name" value="MEMBRANE-BOUND LYTIC MUREIN TRANSGLYCOSYLASE B"/>
    <property type="match status" value="1"/>
</dbReference>
<evidence type="ECO:0000259" key="2">
    <source>
        <dbReference type="Pfam" id="PF13406"/>
    </source>
</evidence>
<dbReference type="Pfam" id="PF13406">
    <property type="entry name" value="SLT_2"/>
    <property type="match status" value="1"/>
</dbReference>
<dbReference type="CDD" id="cd13399">
    <property type="entry name" value="Slt35-like"/>
    <property type="match status" value="1"/>
</dbReference>
<dbReference type="Gene3D" id="1.10.530.10">
    <property type="match status" value="1"/>
</dbReference>
<keyword evidence="4" id="KW-1185">Reference proteome</keyword>
<evidence type="ECO:0000313" key="3">
    <source>
        <dbReference type="EMBL" id="GLK14068.1"/>
    </source>
</evidence>
<feature type="compositionally biased region" description="Low complexity" evidence="1">
    <location>
        <begin position="254"/>
        <end position="264"/>
    </location>
</feature>
<dbReference type="InterPro" id="IPR031304">
    <property type="entry name" value="SLT_2"/>
</dbReference>
<dbReference type="InterPro" id="IPR043426">
    <property type="entry name" value="MltB-like"/>
</dbReference>
<dbReference type="SUPFAM" id="SSF53955">
    <property type="entry name" value="Lysozyme-like"/>
    <property type="match status" value="1"/>
</dbReference>
<dbReference type="InterPro" id="IPR023346">
    <property type="entry name" value="Lysozyme-like_dom_sf"/>
</dbReference>
<accession>A0A9W6MHI4</accession>
<feature type="compositionally biased region" description="Low complexity" evidence="1">
    <location>
        <begin position="70"/>
        <end position="82"/>
    </location>
</feature>
<dbReference type="AlphaFoldDB" id="A0A9W6MHI4"/>
<feature type="domain" description="Transglycosylase SLT" evidence="2">
    <location>
        <begin position="323"/>
        <end position="375"/>
    </location>
</feature>
<proteinExistence type="predicted"/>
<dbReference type="Proteomes" id="UP001143474">
    <property type="component" value="Unassembled WGS sequence"/>
</dbReference>
<dbReference type="GO" id="GO:0009253">
    <property type="term" value="P:peptidoglycan catabolic process"/>
    <property type="evidence" value="ECO:0007669"/>
    <property type="project" value="TreeGrafter"/>
</dbReference>
<comment type="caution">
    <text evidence="3">The sequence shown here is derived from an EMBL/GenBank/DDBJ whole genome shotgun (WGS) entry which is preliminary data.</text>
</comment>
<dbReference type="EMBL" id="BSEV01000028">
    <property type="protein sequence ID" value="GLK14068.1"/>
    <property type="molecule type" value="Genomic_DNA"/>
</dbReference>
<reference evidence="3" key="2">
    <citation type="submission" date="2023-01" db="EMBL/GenBank/DDBJ databases">
        <authorList>
            <person name="Sun Q."/>
            <person name="Evtushenko L."/>
        </authorList>
    </citation>
    <scope>NUCLEOTIDE SEQUENCE</scope>
    <source>
        <strain evidence="3">VKM Ac-2007</strain>
    </source>
</reference>
<dbReference type="GO" id="GO:0008933">
    <property type="term" value="F:peptidoglycan lytic transglycosylase activity"/>
    <property type="evidence" value="ECO:0007669"/>
    <property type="project" value="TreeGrafter"/>
</dbReference>
<name>A0A9W6MHI4_9ACTN</name>